<proteinExistence type="inferred from homology"/>
<dbReference type="Gene3D" id="3.40.50.11790">
    <property type="match status" value="1"/>
</dbReference>
<dbReference type="InterPro" id="IPR054564">
    <property type="entry name" value="Gp18_domIII_N"/>
</dbReference>
<dbReference type="InterPro" id="IPR020287">
    <property type="entry name" value="Tail_sheath_C"/>
</dbReference>
<dbReference type="RefSeq" id="WP_227600524.1">
    <property type="nucleotide sequence ID" value="NZ_JAJEPX010000013.1"/>
</dbReference>
<dbReference type="Pfam" id="PF04984">
    <property type="entry name" value="Phage_sheath_1"/>
    <property type="match status" value="1"/>
</dbReference>
<dbReference type="Gene3D" id="3.30.360.90">
    <property type="match status" value="1"/>
</dbReference>
<name>A0AAW4W6A3_9FIRM</name>
<evidence type="ECO:0000259" key="3">
    <source>
        <dbReference type="Pfam" id="PF17481"/>
    </source>
</evidence>
<evidence type="ECO:0000259" key="4">
    <source>
        <dbReference type="Pfam" id="PF17482"/>
    </source>
</evidence>
<evidence type="ECO:0000259" key="5">
    <source>
        <dbReference type="Pfam" id="PF22671"/>
    </source>
</evidence>
<evidence type="ECO:0000256" key="1">
    <source>
        <dbReference type="ARBA" id="ARBA00008005"/>
    </source>
</evidence>
<feature type="domain" description="Tail sheath protein Gp18-like" evidence="5">
    <location>
        <begin position="35"/>
        <end position="95"/>
    </location>
</feature>
<comment type="similarity">
    <text evidence="1">Belongs to the myoviridae tail sheath protein family.</text>
</comment>
<organism evidence="6 7">
    <name type="scientific">Agathobaculum butyriciproducens</name>
    <dbReference type="NCBI Taxonomy" id="1628085"/>
    <lineage>
        <taxon>Bacteria</taxon>
        <taxon>Bacillati</taxon>
        <taxon>Bacillota</taxon>
        <taxon>Clostridia</taxon>
        <taxon>Eubacteriales</taxon>
        <taxon>Butyricicoccaceae</taxon>
        <taxon>Agathobaculum</taxon>
    </lineage>
</organism>
<keyword evidence="7" id="KW-1185">Reference proteome</keyword>
<dbReference type="Pfam" id="PF22671">
    <property type="entry name" value="Gp18_domIII_N"/>
    <property type="match status" value="1"/>
</dbReference>
<sequence>MALGGGMYTVQNKVLPGAYINFVSAARASATLGDRGTAAFPLALDWGPENEVVTIENSEFQKGSLALTGYAYTADELRPLREIFANAKTLHLFRLNSGGAKAACKYAEAKYPGKIGNELKIVIQQNEGFTVSTNEVYDVSTYIGTTLVDTQKAVKAVADLSDNDYLHWKGSEALTENAGLLLTGGTTGAVQDAAYQTFLDKIEPYSFNAVGCDTKNSTVKGLFANWTRRLRDEQGVKFQCVLHGYPAADYEGVISVKNGLVGASDDPSAVYWTTGAESACAVNRSMTNSTYTGEYDIDTNYTQTQLEKAIKAGEFTFHRVGDQTRVLTDINTFVSVTDEKSADFSSNQVMRVLDQIANDIASLFNSKYLGKVQNDASGRVSLWSDIVAHHTQLQTIRAIENFDSSSVTVSQGDMKKSVAVEDHVQPVSAMEQLYMKVIVE</sequence>
<dbReference type="Pfam" id="PF17482">
    <property type="entry name" value="Phage_sheath_1C"/>
    <property type="match status" value="1"/>
</dbReference>
<dbReference type="GeneID" id="98659889"/>
<comment type="caution">
    <text evidence="6">The sequence shown here is derived from an EMBL/GenBank/DDBJ whole genome shotgun (WGS) entry which is preliminary data.</text>
</comment>
<gene>
    <name evidence="6" type="ORF">LKD22_05895</name>
</gene>
<feature type="domain" description="Phage tail sheath protein-like beta-sandwich" evidence="3">
    <location>
        <begin position="99"/>
        <end position="186"/>
    </location>
</feature>
<dbReference type="EMBL" id="JAJEPX010000013">
    <property type="protein sequence ID" value="MCC2176655.1"/>
    <property type="molecule type" value="Genomic_DNA"/>
</dbReference>
<feature type="domain" description="Tail sheath protein C-terminal" evidence="4">
    <location>
        <begin position="339"/>
        <end position="439"/>
    </location>
</feature>
<feature type="domain" description="Tail sheath protein subtilisin-like" evidence="2">
    <location>
        <begin position="188"/>
        <end position="332"/>
    </location>
</feature>
<dbReference type="Gene3D" id="2.60.40.4290">
    <property type="match status" value="1"/>
</dbReference>
<dbReference type="InterPro" id="IPR035089">
    <property type="entry name" value="Phage_sheath_subtilisin"/>
</dbReference>
<evidence type="ECO:0000259" key="2">
    <source>
        <dbReference type="Pfam" id="PF04984"/>
    </source>
</evidence>
<accession>A0AAW4W6A3</accession>
<dbReference type="AlphaFoldDB" id="A0AAW4W6A3"/>
<protein>
    <submittedName>
        <fullName evidence="6">Phage tail sheath family protein</fullName>
    </submittedName>
</protein>
<dbReference type="InterPro" id="IPR035326">
    <property type="entry name" value="Beta_sandwich_Seath"/>
</dbReference>
<dbReference type="Proteomes" id="UP001298753">
    <property type="component" value="Unassembled WGS sequence"/>
</dbReference>
<dbReference type="Gene3D" id="3.30.1490.360">
    <property type="match status" value="1"/>
</dbReference>
<dbReference type="Gene3D" id="3.30.1370.220">
    <property type="match status" value="1"/>
</dbReference>
<reference evidence="6 7" key="1">
    <citation type="submission" date="2021-10" db="EMBL/GenBank/DDBJ databases">
        <title>Anaerobic single-cell dispensing facilitates the cultivation of human gut bacteria.</title>
        <authorList>
            <person name="Afrizal A."/>
        </authorList>
    </citation>
    <scope>NUCLEOTIDE SEQUENCE [LARGE SCALE GENOMIC DNA]</scope>
    <source>
        <strain evidence="6 7">CLA-AA-H270</strain>
    </source>
</reference>
<evidence type="ECO:0000313" key="6">
    <source>
        <dbReference type="EMBL" id="MCC2176655.1"/>
    </source>
</evidence>
<evidence type="ECO:0000313" key="7">
    <source>
        <dbReference type="Proteomes" id="UP001298753"/>
    </source>
</evidence>
<dbReference type="Pfam" id="PF17481">
    <property type="entry name" value="Phage_sheath_domII"/>
    <property type="match status" value="1"/>
</dbReference>